<protein>
    <submittedName>
        <fullName evidence="6">Copper chaperone</fullName>
    </submittedName>
</protein>
<organism evidence="6 7">
    <name type="scientific">Brevibacillus fluminis</name>
    <dbReference type="NCBI Taxonomy" id="511487"/>
    <lineage>
        <taxon>Bacteria</taxon>
        <taxon>Bacillati</taxon>
        <taxon>Bacillota</taxon>
        <taxon>Bacilli</taxon>
        <taxon>Bacillales</taxon>
        <taxon>Paenibacillaceae</taxon>
        <taxon>Brevibacillus</taxon>
    </lineage>
</organism>
<name>A0A3M8DPY0_9BACL</name>
<dbReference type="RefSeq" id="WP_122917825.1">
    <property type="nucleotide sequence ID" value="NZ_RHHQ01000008.1"/>
</dbReference>
<keyword evidence="7" id="KW-1185">Reference proteome</keyword>
<evidence type="ECO:0000259" key="5">
    <source>
        <dbReference type="PROSITE" id="PS50846"/>
    </source>
</evidence>
<dbReference type="PROSITE" id="PS50846">
    <property type="entry name" value="HMA_2"/>
    <property type="match status" value="1"/>
</dbReference>
<dbReference type="CDD" id="cd00371">
    <property type="entry name" value="HMA"/>
    <property type="match status" value="1"/>
</dbReference>
<dbReference type="SUPFAM" id="SSF55008">
    <property type="entry name" value="HMA, heavy metal-associated domain"/>
    <property type="match status" value="1"/>
</dbReference>
<keyword evidence="4" id="KW-0143">Chaperone</keyword>
<dbReference type="InterPro" id="IPR000428">
    <property type="entry name" value="Cu-bd"/>
</dbReference>
<dbReference type="FunFam" id="3.30.70.100:FF:000001">
    <property type="entry name" value="ATPase copper transporting beta"/>
    <property type="match status" value="1"/>
</dbReference>
<comment type="subcellular location">
    <subcellularLocation>
        <location evidence="1">Cytoplasm</location>
    </subcellularLocation>
</comment>
<dbReference type="InterPro" id="IPR006122">
    <property type="entry name" value="HMA_Cu_ion-bd"/>
</dbReference>
<comment type="caution">
    <text evidence="6">The sequence shown here is derived from an EMBL/GenBank/DDBJ whole genome shotgun (WGS) entry which is preliminary data.</text>
</comment>
<accession>A0A3M8DPY0</accession>
<dbReference type="Proteomes" id="UP000271031">
    <property type="component" value="Unassembled WGS sequence"/>
</dbReference>
<dbReference type="GO" id="GO:0005737">
    <property type="term" value="C:cytoplasm"/>
    <property type="evidence" value="ECO:0007669"/>
    <property type="project" value="UniProtKB-SubCell"/>
</dbReference>
<sequence length="66" mass="7059">MQNITLQVEGMSCNHCVNAVEGTLKNIGASGKVDLASKTVDVSFDESKVSLEAIKEAIEDQGYDVK</sequence>
<dbReference type="PRINTS" id="PR00944">
    <property type="entry name" value="CUEXPORT"/>
</dbReference>
<evidence type="ECO:0000256" key="1">
    <source>
        <dbReference type="ARBA" id="ARBA00004496"/>
    </source>
</evidence>
<dbReference type="Gene3D" id="3.30.70.100">
    <property type="match status" value="1"/>
</dbReference>
<dbReference type="GO" id="GO:0006825">
    <property type="term" value="P:copper ion transport"/>
    <property type="evidence" value="ECO:0007669"/>
    <property type="project" value="InterPro"/>
</dbReference>
<dbReference type="AlphaFoldDB" id="A0A3M8DPY0"/>
<dbReference type="EMBL" id="RHHQ01000008">
    <property type="protein sequence ID" value="RNB89569.1"/>
    <property type="molecule type" value="Genomic_DNA"/>
</dbReference>
<dbReference type="NCBIfam" id="TIGR00003">
    <property type="entry name" value="copper ion binding protein"/>
    <property type="match status" value="1"/>
</dbReference>
<evidence type="ECO:0000256" key="4">
    <source>
        <dbReference type="ARBA" id="ARBA00023186"/>
    </source>
</evidence>
<keyword evidence="3" id="KW-0479">Metal-binding</keyword>
<evidence type="ECO:0000256" key="3">
    <source>
        <dbReference type="ARBA" id="ARBA00022723"/>
    </source>
</evidence>
<dbReference type="InterPro" id="IPR049740">
    <property type="entry name" value="CopZ"/>
</dbReference>
<gene>
    <name evidence="6" type="ORF">EDM56_10280</name>
</gene>
<evidence type="ECO:0000313" key="7">
    <source>
        <dbReference type="Proteomes" id="UP000271031"/>
    </source>
</evidence>
<dbReference type="NCBIfam" id="NF033795">
    <property type="entry name" value="chaper_CopZ_Bs"/>
    <property type="match status" value="1"/>
</dbReference>
<dbReference type="GO" id="GO:0005507">
    <property type="term" value="F:copper ion binding"/>
    <property type="evidence" value="ECO:0007669"/>
    <property type="project" value="InterPro"/>
</dbReference>
<reference evidence="6 7" key="1">
    <citation type="submission" date="2018-10" db="EMBL/GenBank/DDBJ databases">
        <title>Phylogenomics of Brevibacillus.</title>
        <authorList>
            <person name="Dunlap C."/>
        </authorList>
    </citation>
    <scope>NUCLEOTIDE SEQUENCE [LARGE SCALE GENOMIC DNA]</scope>
    <source>
        <strain evidence="6 7">JCM 15716</strain>
    </source>
</reference>
<keyword evidence="2" id="KW-0963">Cytoplasm</keyword>
<dbReference type="OrthoDB" id="9813965at2"/>
<dbReference type="Pfam" id="PF00403">
    <property type="entry name" value="HMA"/>
    <property type="match status" value="1"/>
</dbReference>
<proteinExistence type="predicted"/>
<dbReference type="InterPro" id="IPR006121">
    <property type="entry name" value="HMA_dom"/>
</dbReference>
<dbReference type="InterPro" id="IPR036163">
    <property type="entry name" value="HMA_dom_sf"/>
</dbReference>
<evidence type="ECO:0000256" key="2">
    <source>
        <dbReference type="ARBA" id="ARBA00022490"/>
    </source>
</evidence>
<evidence type="ECO:0000313" key="6">
    <source>
        <dbReference type="EMBL" id="RNB89569.1"/>
    </source>
</evidence>
<feature type="domain" description="HMA" evidence="5">
    <location>
        <begin position="2"/>
        <end position="66"/>
    </location>
</feature>